<name>A0ABP8G277_9SPHI</name>
<dbReference type="Pfam" id="PF04264">
    <property type="entry name" value="YceI"/>
    <property type="match status" value="1"/>
</dbReference>
<dbReference type="Gene3D" id="2.40.128.110">
    <property type="entry name" value="Lipid/polyisoprenoid-binding, YceI-like"/>
    <property type="match status" value="1"/>
</dbReference>
<feature type="domain" description="Lipid/polyisoprenoid-binding YceI-like" evidence="2">
    <location>
        <begin position="23"/>
        <end position="199"/>
    </location>
</feature>
<feature type="signal peptide" evidence="1">
    <location>
        <begin position="1"/>
        <end position="20"/>
    </location>
</feature>
<keyword evidence="4" id="KW-1185">Reference proteome</keyword>
<accession>A0ABP8G277</accession>
<keyword evidence="1" id="KW-0732">Signal</keyword>
<feature type="chain" id="PRO_5046257061" evidence="1">
    <location>
        <begin position="21"/>
        <end position="200"/>
    </location>
</feature>
<dbReference type="InterPro" id="IPR036761">
    <property type="entry name" value="TTHA0802/YceI-like_sf"/>
</dbReference>
<dbReference type="SMART" id="SM00867">
    <property type="entry name" value="YceI"/>
    <property type="match status" value="1"/>
</dbReference>
<evidence type="ECO:0000259" key="2">
    <source>
        <dbReference type="SMART" id="SM00867"/>
    </source>
</evidence>
<evidence type="ECO:0000313" key="3">
    <source>
        <dbReference type="EMBL" id="GAA4315506.1"/>
    </source>
</evidence>
<dbReference type="Proteomes" id="UP001500582">
    <property type="component" value="Unassembled WGS sequence"/>
</dbReference>
<dbReference type="PANTHER" id="PTHR34406:SF1">
    <property type="entry name" value="PROTEIN YCEI"/>
    <property type="match status" value="1"/>
</dbReference>
<organism evidence="3 4">
    <name type="scientific">Mucilaginibacter gynuensis</name>
    <dbReference type="NCBI Taxonomy" id="1302236"/>
    <lineage>
        <taxon>Bacteria</taxon>
        <taxon>Pseudomonadati</taxon>
        <taxon>Bacteroidota</taxon>
        <taxon>Sphingobacteriia</taxon>
        <taxon>Sphingobacteriales</taxon>
        <taxon>Sphingobacteriaceae</taxon>
        <taxon>Mucilaginibacter</taxon>
    </lineage>
</organism>
<dbReference type="InterPro" id="IPR007372">
    <property type="entry name" value="Lipid/polyisoprenoid-bd_YceI"/>
</dbReference>
<comment type="caution">
    <text evidence="3">The sequence shown here is derived from an EMBL/GenBank/DDBJ whole genome shotgun (WGS) entry which is preliminary data.</text>
</comment>
<sequence>MLNKLTIILLFAMFQLTAYGQQTYRLDIKKSKLLWNGQKTMGGHFGYILFNAGTLNYTSEGERKDGTFTIDMNTMRATDHTKEGKNKKVDDELRTPGFFDVAQYPTATMAVKQIIHTEQANNYKVTGDLTIKGITNPITFTALIKGTGNTLTATAATQINRVKWRIDFQPKKGDWNLFAAIKDEMITENIDISLNLVFNK</sequence>
<proteinExistence type="predicted"/>
<evidence type="ECO:0000256" key="1">
    <source>
        <dbReference type="SAM" id="SignalP"/>
    </source>
</evidence>
<evidence type="ECO:0000313" key="4">
    <source>
        <dbReference type="Proteomes" id="UP001500582"/>
    </source>
</evidence>
<reference evidence="4" key="1">
    <citation type="journal article" date="2019" name="Int. J. Syst. Evol. Microbiol.">
        <title>The Global Catalogue of Microorganisms (GCM) 10K type strain sequencing project: providing services to taxonomists for standard genome sequencing and annotation.</title>
        <authorList>
            <consortium name="The Broad Institute Genomics Platform"/>
            <consortium name="The Broad Institute Genome Sequencing Center for Infectious Disease"/>
            <person name="Wu L."/>
            <person name="Ma J."/>
        </authorList>
    </citation>
    <scope>NUCLEOTIDE SEQUENCE [LARGE SCALE GENOMIC DNA]</scope>
    <source>
        <strain evidence="4">JCM 17705</strain>
    </source>
</reference>
<protein>
    <submittedName>
        <fullName evidence="3">YceI family protein</fullName>
    </submittedName>
</protein>
<dbReference type="PANTHER" id="PTHR34406">
    <property type="entry name" value="PROTEIN YCEI"/>
    <property type="match status" value="1"/>
</dbReference>
<dbReference type="SUPFAM" id="SSF101874">
    <property type="entry name" value="YceI-like"/>
    <property type="match status" value="1"/>
</dbReference>
<gene>
    <name evidence="3" type="ORF">GCM10023149_12150</name>
</gene>
<dbReference type="EMBL" id="BAABFT010000002">
    <property type="protein sequence ID" value="GAA4315506.1"/>
    <property type="molecule type" value="Genomic_DNA"/>
</dbReference>
<dbReference type="RefSeq" id="WP_345210117.1">
    <property type="nucleotide sequence ID" value="NZ_BAABFT010000002.1"/>
</dbReference>